<reference evidence="1 2" key="1">
    <citation type="submission" date="2021-06" db="EMBL/GenBank/DDBJ databases">
        <title>Caerostris extrusa draft genome.</title>
        <authorList>
            <person name="Kono N."/>
            <person name="Arakawa K."/>
        </authorList>
    </citation>
    <scope>NUCLEOTIDE SEQUENCE [LARGE SCALE GENOMIC DNA]</scope>
</reference>
<keyword evidence="2" id="KW-1185">Reference proteome</keyword>
<gene>
    <name evidence="1" type="ORF">CEXT_697011</name>
</gene>
<sequence>MFTSSNRKSEKAIPHLSATVARLKGWRIHPETGVSRNLQGFSLITPETGVFTPTWLLISIPKPLIPDFSPASFQTLAGKVSGVSFLAQKHAHALYV</sequence>
<evidence type="ECO:0000313" key="2">
    <source>
        <dbReference type="Proteomes" id="UP001054945"/>
    </source>
</evidence>
<dbReference type="EMBL" id="BPLR01018918">
    <property type="protein sequence ID" value="GIZ03202.1"/>
    <property type="molecule type" value="Genomic_DNA"/>
</dbReference>
<dbReference type="Proteomes" id="UP001054945">
    <property type="component" value="Unassembled WGS sequence"/>
</dbReference>
<accession>A0AAV4YAL3</accession>
<organism evidence="1 2">
    <name type="scientific">Caerostris extrusa</name>
    <name type="common">Bark spider</name>
    <name type="synonym">Caerostris bankana</name>
    <dbReference type="NCBI Taxonomy" id="172846"/>
    <lineage>
        <taxon>Eukaryota</taxon>
        <taxon>Metazoa</taxon>
        <taxon>Ecdysozoa</taxon>
        <taxon>Arthropoda</taxon>
        <taxon>Chelicerata</taxon>
        <taxon>Arachnida</taxon>
        <taxon>Araneae</taxon>
        <taxon>Araneomorphae</taxon>
        <taxon>Entelegynae</taxon>
        <taxon>Araneoidea</taxon>
        <taxon>Araneidae</taxon>
        <taxon>Caerostris</taxon>
    </lineage>
</organism>
<dbReference type="AlphaFoldDB" id="A0AAV4YAL3"/>
<proteinExistence type="predicted"/>
<name>A0AAV4YAL3_CAEEX</name>
<protein>
    <submittedName>
        <fullName evidence="1">Uncharacterized protein</fullName>
    </submittedName>
</protein>
<comment type="caution">
    <text evidence="1">The sequence shown here is derived from an EMBL/GenBank/DDBJ whole genome shotgun (WGS) entry which is preliminary data.</text>
</comment>
<evidence type="ECO:0000313" key="1">
    <source>
        <dbReference type="EMBL" id="GIZ03202.1"/>
    </source>
</evidence>